<evidence type="ECO:0000256" key="4">
    <source>
        <dbReference type="ARBA" id="ARBA00022691"/>
    </source>
</evidence>
<evidence type="ECO:0000256" key="1">
    <source>
        <dbReference type="ARBA" id="ARBA00022553"/>
    </source>
</evidence>
<dbReference type="EMBL" id="CM000609">
    <property type="protein sequence ID" value="EEC49246.1"/>
    <property type="molecule type" value="Genomic_DNA"/>
</dbReference>
<dbReference type="HOGENOM" id="CLU_056435_7_0_1"/>
<dbReference type="KEGG" id="pti:PHATRDRAFT_34805"/>
<dbReference type="SUPFAM" id="SSF53335">
    <property type="entry name" value="S-adenosyl-L-methionine-dependent methyltransferases"/>
    <property type="match status" value="1"/>
</dbReference>
<protein>
    <submittedName>
        <fullName evidence="5">Uncharacterized protein</fullName>
    </submittedName>
</protein>
<dbReference type="Pfam" id="PF05724">
    <property type="entry name" value="TPMT"/>
    <property type="match status" value="2"/>
</dbReference>
<keyword evidence="4" id="KW-0949">S-adenosyl-L-methionine</keyword>
<dbReference type="STRING" id="556484.B7FWR0"/>
<dbReference type="GO" id="GO:0008757">
    <property type="term" value="F:S-adenosylmethionine-dependent methyltransferase activity"/>
    <property type="evidence" value="ECO:0007669"/>
    <property type="project" value="InterPro"/>
</dbReference>
<dbReference type="InterPro" id="IPR008854">
    <property type="entry name" value="TPMT"/>
</dbReference>
<reference evidence="6" key="2">
    <citation type="submission" date="2008-08" db="EMBL/GenBank/DDBJ databases">
        <authorList>
            <consortium name="Diatom Consortium"/>
            <person name="Grigoriev I."/>
            <person name="Grimwood J."/>
            <person name="Kuo A."/>
            <person name="Otillar R.P."/>
            <person name="Salamov A."/>
            <person name="Detter J.C."/>
            <person name="Lindquist E."/>
            <person name="Shapiro H."/>
            <person name="Lucas S."/>
            <person name="Glavina del Rio T."/>
            <person name="Pitluck S."/>
            <person name="Rokhsar D."/>
            <person name="Bowler C."/>
        </authorList>
    </citation>
    <scope>GENOME REANNOTATION</scope>
    <source>
        <strain evidence="6">CCAP 1055/1</strain>
    </source>
</reference>
<keyword evidence="1" id="KW-0597">Phosphoprotein</keyword>
<proteinExistence type="predicted"/>
<keyword evidence="3" id="KW-0808">Transferase</keyword>
<dbReference type="BRENDA" id="2.1.1.9">
    <property type="organism ID" value="4707"/>
</dbReference>
<sequence>MAHRVRDRFQASTETSPWELLWKDGLTPWDIGRPTPLLCKELERFSLVGSKRTLHTLVPGCGAGYDLATLAAHHGQLLDLGKIDSASVTGLDLSENALQSARRNIAPLISSNLSDKLCLNLICGDFFNANTWKVVHSVESDHSKIAAVLSGSPVFDFIFDYTFFCALSPSMRNAWGRQTSLLLDPETGQLLTLIFPITPEEDAEKGPPYPVSVADYRKALEPNNLVIRTGPYESEETIRQRKGIEQVCWWNT</sequence>
<gene>
    <name evidence="5" type="ORF">PHATRDRAFT_34805</name>
</gene>
<dbReference type="GO" id="GO:0032259">
    <property type="term" value="P:methylation"/>
    <property type="evidence" value="ECO:0007669"/>
    <property type="project" value="UniProtKB-KW"/>
</dbReference>
<dbReference type="eggNOG" id="ENOG502QS1V">
    <property type="taxonomic scope" value="Eukaryota"/>
</dbReference>
<reference evidence="5 6" key="1">
    <citation type="journal article" date="2008" name="Nature">
        <title>The Phaeodactylum genome reveals the evolutionary history of diatom genomes.</title>
        <authorList>
            <person name="Bowler C."/>
            <person name="Allen A.E."/>
            <person name="Badger J.H."/>
            <person name="Grimwood J."/>
            <person name="Jabbari K."/>
            <person name="Kuo A."/>
            <person name="Maheswari U."/>
            <person name="Martens C."/>
            <person name="Maumus F."/>
            <person name="Otillar R.P."/>
            <person name="Rayko E."/>
            <person name="Salamov A."/>
            <person name="Vandepoele K."/>
            <person name="Beszteri B."/>
            <person name="Gruber A."/>
            <person name="Heijde M."/>
            <person name="Katinka M."/>
            <person name="Mock T."/>
            <person name="Valentin K."/>
            <person name="Verret F."/>
            <person name="Berges J.A."/>
            <person name="Brownlee C."/>
            <person name="Cadoret J.P."/>
            <person name="Chiovitti A."/>
            <person name="Choi C.J."/>
            <person name="Coesel S."/>
            <person name="De Martino A."/>
            <person name="Detter J.C."/>
            <person name="Durkin C."/>
            <person name="Falciatore A."/>
            <person name="Fournet J."/>
            <person name="Haruta M."/>
            <person name="Huysman M.J."/>
            <person name="Jenkins B.D."/>
            <person name="Jiroutova K."/>
            <person name="Jorgensen R.E."/>
            <person name="Joubert Y."/>
            <person name="Kaplan A."/>
            <person name="Kroger N."/>
            <person name="Kroth P.G."/>
            <person name="La Roche J."/>
            <person name="Lindquist E."/>
            <person name="Lommer M."/>
            <person name="Martin-Jezequel V."/>
            <person name="Lopez P.J."/>
            <person name="Lucas S."/>
            <person name="Mangogna M."/>
            <person name="McGinnis K."/>
            <person name="Medlin L.K."/>
            <person name="Montsant A."/>
            <person name="Oudot-Le Secq M.P."/>
            <person name="Napoli C."/>
            <person name="Obornik M."/>
            <person name="Parker M.S."/>
            <person name="Petit J.L."/>
            <person name="Porcel B.M."/>
            <person name="Poulsen N."/>
            <person name="Robison M."/>
            <person name="Rychlewski L."/>
            <person name="Rynearson T.A."/>
            <person name="Schmutz J."/>
            <person name="Shapiro H."/>
            <person name="Siaut M."/>
            <person name="Stanley M."/>
            <person name="Sussman M.R."/>
            <person name="Taylor A.R."/>
            <person name="Vardi A."/>
            <person name="von Dassow P."/>
            <person name="Vyverman W."/>
            <person name="Willis A."/>
            <person name="Wyrwicz L.S."/>
            <person name="Rokhsar D.S."/>
            <person name="Weissenbach J."/>
            <person name="Armbrust E.V."/>
            <person name="Green B.R."/>
            <person name="Van de Peer Y."/>
            <person name="Grigoriev I.V."/>
        </authorList>
    </citation>
    <scope>NUCLEOTIDE SEQUENCE [LARGE SCALE GENOMIC DNA]</scope>
    <source>
        <strain evidence="5 6">CCAP 1055/1</strain>
    </source>
</reference>
<dbReference type="InterPro" id="IPR029063">
    <property type="entry name" value="SAM-dependent_MTases_sf"/>
</dbReference>
<dbReference type="PROSITE" id="PS51585">
    <property type="entry name" value="SAM_MT_TPMT"/>
    <property type="match status" value="1"/>
</dbReference>
<keyword evidence="2" id="KW-0489">Methyltransferase</keyword>
<dbReference type="PaxDb" id="2850-Phatr34805"/>
<evidence type="ECO:0000313" key="6">
    <source>
        <dbReference type="Proteomes" id="UP000000759"/>
    </source>
</evidence>
<keyword evidence="6" id="KW-1185">Reference proteome</keyword>
<evidence type="ECO:0000313" key="5">
    <source>
        <dbReference type="EMBL" id="EEC49246.1"/>
    </source>
</evidence>
<evidence type="ECO:0000256" key="3">
    <source>
        <dbReference type="ARBA" id="ARBA00022679"/>
    </source>
</evidence>
<dbReference type="CDD" id="cd02440">
    <property type="entry name" value="AdoMet_MTases"/>
    <property type="match status" value="1"/>
</dbReference>
<name>B7FWR0_PHATC</name>
<dbReference type="RefSeq" id="XP_002179423.1">
    <property type="nucleotide sequence ID" value="XM_002179387.1"/>
</dbReference>
<organism evidence="5 6">
    <name type="scientific">Phaeodactylum tricornutum (strain CCAP 1055/1)</name>
    <dbReference type="NCBI Taxonomy" id="556484"/>
    <lineage>
        <taxon>Eukaryota</taxon>
        <taxon>Sar</taxon>
        <taxon>Stramenopiles</taxon>
        <taxon>Ochrophyta</taxon>
        <taxon>Bacillariophyta</taxon>
        <taxon>Bacillariophyceae</taxon>
        <taxon>Bacillariophycidae</taxon>
        <taxon>Naviculales</taxon>
        <taxon>Phaeodactylaceae</taxon>
        <taxon>Phaeodactylum</taxon>
    </lineage>
</organism>
<dbReference type="GeneID" id="7200218"/>
<dbReference type="Proteomes" id="UP000000759">
    <property type="component" value="Chromosome 6"/>
</dbReference>
<accession>B7FWR0</accession>
<dbReference type="InParanoid" id="B7FWR0"/>
<dbReference type="PANTHER" id="PTHR32183:SF11">
    <property type="entry name" value="THIOL METHYLTRANSFERASE 2-RELATED"/>
    <property type="match status" value="1"/>
</dbReference>
<evidence type="ECO:0000256" key="2">
    <source>
        <dbReference type="ARBA" id="ARBA00022603"/>
    </source>
</evidence>
<dbReference type="PANTHER" id="PTHR32183">
    <property type="match status" value="1"/>
</dbReference>
<dbReference type="Gene3D" id="3.40.50.150">
    <property type="entry name" value="Vaccinia Virus protein VP39"/>
    <property type="match status" value="1"/>
</dbReference>
<dbReference type="OrthoDB" id="276151at2759"/>
<dbReference type="AlphaFoldDB" id="B7FWR0"/>